<dbReference type="GO" id="GO:0001228">
    <property type="term" value="F:DNA-binding transcription activator activity, RNA polymerase II-specific"/>
    <property type="evidence" value="ECO:0007669"/>
    <property type="project" value="TreeGrafter"/>
</dbReference>
<dbReference type="Proteomes" id="UP001320420">
    <property type="component" value="Unassembled WGS sequence"/>
</dbReference>
<evidence type="ECO:0000256" key="1">
    <source>
        <dbReference type="ARBA" id="ARBA00023242"/>
    </source>
</evidence>
<feature type="region of interest" description="Disordered" evidence="2">
    <location>
        <begin position="280"/>
        <end position="323"/>
    </location>
</feature>
<feature type="region of interest" description="Disordered" evidence="2">
    <location>
        <begin position="26"/>
        <end position="60"/>
    </location>
</feature>
<comment type="caution">
    <text evidence="3">The sequence shown here is derived from an EMBL/GenBank/DDBJ whole genome shotgun (WGS) entry which is preliminary data.</text>
</comment>
<dbReference type="CDD" id="cd00067">
    <property type="entry name" value="GAL4"/>
    <property type="match status" value="1"/>
</dbReference>
<keyword evidence="1" id="KW-0539">Nucleus</keyword>
<proteinExistence type="predicted"/>
<dbReference type="EMBL" id="JAKJXP020000001">
    <property type="protein sequence ID" value="KAK7757707.1"/>
    <property type="molecule type" value="Genomic_DNA"/>
</dbReference>
<dbReference type="GO" id="GO:0008270">
    <property type="term" value="F:zinc ion binding"/>
    <property type="evidence" value="ECO:0007669"/>
    <property type="project" value="InterPro"/>
</dbReference>
<dbReference type="InterPro" id="IPR001138">
    <property type="entry name" value="Zn2Cys6_DnaBD"/>
</dbReference>
<organism evidence="3 4">
    <name type="scientific">Diatrype stigma</name>
    <dbReference type="NCBI Taxonomy" id="117547"/>
    <lineage>
        <taxon>Eukaryota</taxon>
        <taxon>Fungi</taxon>
        <taxon>Dikarya</taxon>
        <taxon>Ascomycota</taxon>
        <taxon>Pezizomycotina</taxon>
        <taxon>Sordariomycetes</taxon>
        <taxon>Xylariomycetidae</taxon>
        <taxon>Xylariales</taxon>
        <taxon>Diatrypaceae</taxon>
        <taxon>Diatrype</taxon>
    </lineage>
</organism>
<reference evidence="3 4" key="1">
    <citation type="submission" date="2024-02" db="EMBL/GenBank/DDBJ databases">
        <title>De novo assembly and annotation of 12 fungi associated with fruit tree decline syndrome in Ontario, Canada.</title>
        <authorList>
            <person name="Sulman M."/>
            <person name="Ellouze W."/>
            <person name="Ilyukhin E."/>
        </authorList>
    </citation>
    <scope>NUCLEOTIDE SEQUENCE [LARGE SCALE GENOMIC DNA]</scope>
    <source>
        <strain evidence="3 4">M11/M66-122</strain>
    </source>
</reference>
<name>A0AAN9V273_9PEZI</name>
<dbReference type="InterPro" id="IPR053157">
    <property type="entry name" value="Sterol_Uptake_Regulator"/>
</dbReference>
<accession>A0AAN9V273</accession>
<dbReference type="PANTHER" id="PTHR47784">
    <property type="entry name" value="STEROL UPTAKE CONTROL PROTEIN 2"/>
    <property type="match status" value="1"/>
</dbReference>
<dbReference type="PANTHER" id="PTHR47784:SF10">
    <property type="entry name" value="TRANSCRIPTION FACTOR, PUTATIVE (AFU_ORTHOLOGUE AFUA_6G14150)-RELATED"/>
    <property type="match status" value="1"/>
</dbReference>
<evidence type="ECO:0000256" key="2">
    <source>
        <dbReference type="SAM" id="MobiDB-lite"/>
    </source>
</evidence>
<protein>
    <recommendedName>
        <fullName evidence="5">Zn(2)-C6 fungal-type domain-containing protein</fullName>
    </recommendedName>
</protein>
<keyword evidence="4" id="KW-1185">Reference proteome</keyword>
<evidence type="ECO:0000313" key="4">
    <source>
        <dbReference type="Proteomes" id="UP001320420"/>
    </source>
</evidence>
<evidence type="ECO:0008006" key="5">
    <source>
        <dbReference type="Google" id="ProtNLM"/>
    </source>
</evidence>
<gene>
    <name evidence="3" type="ORF">SLS62_000085</name>
</gene>
<evidence type="ECO:0000313" key="3">
    <source>
        <dbReference type="EMBL" id="KAK7757707.1"/>
    </source>
</evidence>
<sequence length="445" mass="48856">MCDEQGPPCANCVARKTHCDYVLPENAGARSTPVSSSSASSPNVSAPSGGSGGGPEPPRARSTIELELMHRWSTHTFRTMCGIPQEEHYLSQVLPREALKHDFMLDGIFAVAALDIARSADTHEPDATRYEHIALEYYNRGSAIFRELLTDIPPDIYHLMFIFASSAAVIVLGLPRGTSTTGTGNGNGSGDEQTALQRIITLADLFHGTILIIHAGWDKVVDAYPPFRAALATKVNKPDILDPSQPVDRNELPYRFASLDLLDNEVRTVLSRIDAVNEKVHARRGPGNGKKGEGDGNAPKLSDATAQEGDTQEEEEEEARRAAAQAQQDMYRLAIFWLKEAFAEQKMDALRGYCLSFFNLAGQEFMAAAKESQPLALFILMHWGVELHQLGEEAWWARTVGRQLVGELSETLAADPLLGPMRETRDNIAWARRRVGLPPASFPLL</sequence>
<dbReference type="AlphaFoldDB" id="A0AAN9V273"/>
<feature type="compositionally biased region" description="Low complexity" evidence="2">
    <location>
        <begin position="27"/>
        <end position="48"/>
    </location>
</feature>